<keyword evidence="2" id="KW-1185">Reference proteome</keyword>
<sequence>MNCPQLRHQFAQHESTTGYKDNAPGMHLKTGVFPSRKKKYADTFSYSAKIVDYNLYNYSAAAPKTRVTTLETHVSRTHYSPLCGCRGPRRGTRRTREKRETRVSATRTRQMTVRKTRGEAVAERSGGKPRRHLSSFFVGLTEIWRRN</sequence>
<protein>
    <submittedName>
        <fullName evidence="1">Uncharacterized protein</fullName>
    </submittedName>
</protein>
<evidence type="ECO:0000313" key="1">
    <source>
        <dbReference type="EMBL" id="KAL0113604.1"/>
    </source>
</evidence>
<proteinExistence type="predicted"/>
<organism evidence="1 2">
    <name type="scientific">Cardiocondyla obscurior</name>
    <dbReference type="NCBI Taxonomy" id="286306"/>
    <lineage>
        <taxon>Eukaryota</taxon>
        <taxon>Metazoa</taxon>
        <taxon>Ecdysozoa</taxon>
        <taxon>Arthropoda</taxon>
        <taxon>Hexapoda</taxon>
        <taxon>Insecta</taxon>
        <taxon>Pterygota</taxon>
        <taxon>Neoptera</taxon>
        <taxon>Endopterygota</taxon>
        <taxon>Hymenoptera</taxon>
        <taxon>Apocrita</taxon>
        <taxon>Aculeata</taxon>
        <taxon>Formicoidea</taxon>
        <taxon>Formicidae</taxon>
        <taxon>Myrmicinae</taxon>
        <taxon>Cardiocondyla</taxon>
    </lineage>
</organism>
<dbReference type="AlphaFoldDB" id="A0AAW2FCD8"/>
<evidence type="ECO:0000313" key="2">
    <source>
        <dbReference type="Proteomes" id="UP001430953"/>
    </source>
</evidence>
<comment type="caution">
    <text evidence="1">The sequence shown here is derived from an EMBL/GenBank/DDBJ whole genome shotgun (WGS) entry which is preliminary data.</text>
</comment>
<name>A0AAW2FCD8_9HYME</name>
<gene>
    <name evidence="1" type="ORF">PUN28_012631</name>
</gene>
<dbReference type="EMBL" id="JADYXP020000012">
    <property type="protein sequence ID" value="KAL0113604.1"/>
    <property type="molecule type" value="Genomic_DNA"/>
</dbReference>
<accession>A0AAW2FCD8</accession>
<dbReference type="Proteomes" id="UP001430953">
    <property type="component" value="Unassembled WGS sequence"/>
</dbReference>
<reference evidence="1 2" key="1">
    <citation type="submission" date="2023-03" db="EMBL/GenBank/DDBJ databases">
        <title>High recombination rates correlate with genetic variation in Cardiocondyla obscurior ants.</title>
        <authorList>
            <person name="Errbii M."/>
        </authorList>
    </citation>
    <scope>NUCLEOTIDE SEQUENCE [LARGE SCALE GENOMIC DNA]</scope>
    <source>
        <strain evidence="1">Alpha-2009</strain>
        <tissue evidence="1">Whole body</tissue>
    </source>
</reference>